<evidence type="ECO:0000313" key="3">
    <source>
        <dbReference type="Proteomes" id="UP000032408"/>
    </source>
</evidence>
<keyword evidence="1" id="KW-0812">Transmembrane</keyword>
<protein>
    <submittedName>
        <fullName evidence="2">Uncharacterized protein</fullName>
    </submittedName>
</protein>
<dbReference type="KEGG" id="nin:NADRNF5_0512"/>
<dbReference type="OrthoDB" id="2910at2157"/>
<organism evidence="2 3">
    <name type="scientific">Nitrosopumilus adriaticus</name>
    <dbReference type="NCBI Taxonomy" id="1580092"/>
    <lineage>
        <taxon>Archaea</taxon>
        <taxon>Nitrososphaerota</taxon>
        <taxon>Nitrososphaeria</taxon>
        <taxon>Nitrosopumilales</taxon>
        <taxon>Nitrosopumilaceae</taxon>
        <taxon>Nitrosopumilus</taxon>
    </lineage>
</organism>
<evidence type="ECO:0000313" key="2">
    <source>
        <dbReference type="EMBL" id="AJW70208.1"/>
    </source>
</evidence>
<gene>
    <name evidence="2" type="ORF">NADRNF5_0512</name>
</gene>
<evidence type="ECO:0000256" key="1">
    <source>
        <dbReference type="SAM" id="Phobius"/>
    </source>
</evidence>
<accession>A0A0D5C0V5</accession>
<reference evidence="2 3" key="2">
    <citation type="journal article" date="2016" name="ISME J.">
        <title>Physiological and genomic characterization of two novel marine thaumarchaeal strains indicates niche differentiation.</title>
        <authorList>
            <person name="Bayer B."/>
            <person name="Vojvoda J."/>
            <person name="Offre P."/>
            <person name="Alves R.J."/>
            <person name="Elisabeth N.H."/>
            <person name="Garcia J.A."/>
            <person name="Volland J.M."/>
            <person name="Srivastava A."/>
            <person name="Schleper C."/>
            <person name="Herndl G.J."/>
        </authorList>
    </citation>
    <scope>NUCLEOTIDE SEQUENCE [LARGE SCALE GENOMIC DNA]</scope>
    <source>
        <strain evidence="2 3">NF5</strain>
    </source>
</reference>
<reference evidence="3" key="1">
    <citation type="submission" date="2015-03" db="EMBL/GenBank/DDBJ databases">
        <title>Characterization of two novel Thaumarchaeota isolated from the Northern Adriatic Sea.</title>
        <authorList>
            <person name="Bayer B."/>
            <person name="Vojvoda J."/>
            <person name="Offre P."/>
            <person name="Srivastava A."/>
            <person name="Elisabeth N."/>
            <person name="Garcia J.A.L."/>
            <person name="Schleper C."/>
            <person name="Herndl G.J."/>
        </authorList>
    </citation>
    <scope>NUCLEOTIDE SEQUENCE [LARGE SCALE GENOMIC DNA]</scope>
    <source>
        <strain evidence="3">NF5</strain>
    </source>
</reference>
<dbReference type="RefSeq" id="WP_048115374.1">
    <property type="nucleotide sequence ID" value="NZ_CP011070.1"/>
</dbReference>
<keyword evidence="1" id="KW-1133">Transmembrane helix</keyword>
<feature type="transmembrane region" description="Helical" evidence="1">
    <location>
        <begin position="6"/>
        <end position="26"/>
    </location>
</feature>
<dbReference type="EMBL" id="CP011070">
    <property type="protein sequence ID" value="AJW70208.1"/>
    <property type="molecule type" value="Genomic_DNA"/>
</dbReference>
<sequence>MAPIIIIPIIIVAIVGLSGYLVYRFLIYDLYCKRSVNQSLQKYNIEKTPSQIIKEYYENKGEKITPKEIQNLEKNYRQNEPEQFLAMYDAIRDAQKSKE</sequence>
<dbReference type="AlphaFoldDB" id="A0A0D5C0V5"/>
<dbReference type="HOGENOM" id="CLU_2340279_0_0_2"/>
<keyword evidence="1" id="KW-0472">Membrane</keyword>
<keyword evidence="3" id="KW-1185">Reference proteome</keyword>
<dbReference type="GeneID" id="24819758"/>
<proteinExistence type="predicted"/>
<dbReference type="Proteomes" id="UP000032408">
    <property type="component" value="Chromosome"/>
</dbReference>
<name>A0A0D5C0V5_9ARCH</name>